<reference evidence="3" key="1">
    <citation type="submission" date="2018-11" db="EMBL/GenBank/DDBJ databases">
        <title>Complete genome sequence of Paenibacillus sp. ML311-T8.</title>
        <authorList>
            <person name="Nam Y.-D."/>
            <person name="Kang J."/>
            <person name="Chung W.-H."/>
            <person name="Park Y.S."/>
        </authorList>
    </citation>
    <scope>NUCLEOTIDE SEQUENCE [LARGE SCALE GENOMIC DNA]</scope>
    <source>
        <strain evidence="3">ML311-T8</strain>
    </source>
</reference>
<accession>A0A6B8RTT8</accession>
<dbReference type="GO" id="GO:0051920">
    <property type="term" value="F:peroxiredoxin activity"/>
    <property type="evidence" value="ECO:0007669"/>
    <property type="project" value="InterPro"/>
</dbReference>
<dbReference type="Proteomes" id="UP000426246">
    <property type="component" value="Chromosome"/>
</dbReference>
<protein>
    <recommendedName>
        <fullName evidence="1">Carboxymuconolactone decarboxylase-like domain-containing protein</fullName>
    </recommendedName>
</protein>
<organism evidence="2 3">
    <name type="scientific">Paenibacillus psychroresistens</name>
    <dbReference type="NCBI Taxonomy" id="1778678"/>
    <lineage>
        <taxon>Bacteria</taxon>
        <taxon>Bacillati</taxon>
        <taxon>Bacillota</taxon>
        <taxon>Bacilli</taxon>
        <taxon>Bacillales</taxon>
        <taxon>Paenibacillaceae</taxon>
        <taxon>Paenibacillus</taxon>
    </lineage>
</organism>
<dbReference type="EMBL" id="CP034235">
    <property type="protein sequence ID" value="QGQ99317.1"/>
    <property type="molecule type" value="Genomic_DNA"/>
</dbReference>
<dbReference type="Pfam" id="PF02627">
    <property type="entry name" value="CMD"/>
    <property type="match status" value="1"/>
</dbReference>
<dbReference type="InterPro" id="IPR029032">
    <property type="entry name" value="AhpD-like"/>
</dbReference>
<evidence type="ECO:0000313" key="2">
    <source>
        <dbReference type="EMBL" id="QGQ99317.1"/>
    </source>
</evidence>
<dbReference type="KEGG" id="ppsc:EHS13_32875"/>
<evidence type="ECO:0000313" key="3">
    <source>
        <dbReference type="Proteomes" id="UP000426246"/>
    </source>
</evidence>
<proteinExistence type="predicted"/>
<dbReference type="InterPro" id="IPR003779">
    <property type="entry name" value="CMD-like"/>
</dbReference>
<dbReference type="Gene3D" id="1.20.1290.10">
    <property type="entry name" value="AhpD-like"/>
    <property type="match status" value="1"/>
</dbReference>
<name>A0A6B8RTT8_9BACL</name>
<dbReference type="PANTHER" id="PTHR33930">
    <property type="entry name" value="ALKYL HYDROPEROXIDE REDUCTASE AHPD"/>
    <property type="match status" value="1"/>
</dbReference>
<evidence type="ECO:0000259" key="1">
    <source>
        <dbReference type="Pfam" id="PF02627"/>
    </source>
</evidence>
<keyword evidence="3" id="KW-1185">Reference proteome</keyword>
<dbReference type="SUPFAM" id="SSF69118">
    <property type="entry name" value="AhpD-like"/>
    <property type="match status" value="1"/>
</dbReference>
<sequence length="121" mass="13501">MNALNVFAENPSDELYTASSLSVIEQFEEINEQLYTSFLEFSHRVLTPNLVSKKEKLVVAVAISHITDNAYSIEHFTRLAKQEGVTIEEVTETILVAAALKAGSALAHRINTYNAFVREDN</sequence>
<gene>
    <name evidence="2" type="ORF">EHS13_32875</name>
</gene>
<dbReference type="AlphaFoldDB" id="A0A6B8RTT8"/>
<dbReference type="RefSeq" id="WP_155704454.1">
    <property type="nucleotide sequence ID" value="NZ_CP034235.1"/>
</dbReference>
<feature type="domain" description="Carboxymuconolactone decarboxylase-like" evidence="1">
    <location>
        <begin position="33"/>
        <end position="108"/>
    </location>
</feature>
<dbReference type="PANTHER" id="PTHR33930:SF8">
    <property type="entry name" value="4-CARBOXYMUCONOLACTONE DECARBOXYLASE"/>
    <property type="match status" value="1"/>
</dbReference>